<proteinExistence type="predicted"/>
<evidence type="ECO:0000313" key="1">
    <source>
        <dbReference type="EMBL" id="MPM85039.1"/>
    </source>
</evidence>
<gene>
    <name evidence="1" type="ORF">SDC9_132116</name>
</gene>
<comment type="caution">
    <text evidence="1">The sequence shown here is derived from an EMBL/GenBank/DDBJ whole genome shotgun (WGS) entry which is preliminary data.</text>
</comment>
<protein>
    <submittedName>
        <fullName evidence="1">Uncharacterized protein</fullName>
    </submittedName>
</protein>
<dbReference type="EMBL" id="VSSQ01033448">
    <property type="protein sequence ID" value="MPM85039.1"/>
    <property type="molecule type" value="Genomic_DNA"/>
</dbReference>
<name>A0A645D737_9ZZZZ</name>
<organism evidence="1">
    <name type="scientific">bioreactor metagenome</name>
    <dbReference type="NCBI Taxonomy" id="1076179"/>
    <lineage>
        <taxon>unclassified sequences</taxon>
        <taxon>metagenomes</taxon>
        <taxon>ecological metagenomes</taxon>
    </lineage>
</organism>
<reference evidence="1" key="1">
    <citation type="submission" date="2019-08" db="EMBL/GenBank/DDBJ databases">
        <authorList>
            <person name="Kucharzyk K."/>
            <person name="Murdoch R.W."/>
            <person name="Higgins S."/>
            <person name="Loffler F."/>
        </authorList>
    </citation>
    <scope>NUCLEOTIDE SEQUENCE</scope>
</reference>
<accession>A0A645D737</accession>
<dbReference type="AlphaFoldDB" id="A0A645D737"/>
<sequence length="101" mass="10985">MAAVVAPVGVDHPQLGHGGLALLAGKILLAKREVGIVHRKAPVRGKRGARFGVHGAKPGQRFHRLRLGLGTGQRLFYVQRRAAGLHRVDEIFFNRGKRLLG</sequence>